<evidence type="ECO:0000313" key="9">
    <source>
        <dbReference type="Proteomes" id="UP000595197"/>
    </source>
</evidence>
<evidence type="ECO:0000313" key="8">
    <source>
        <dbReference type="EMBL" id="QQP90322.1"/>
    </source>
</evidence>
<dbReference type="InterPro" id="IPR050215">
    <property type="entry name" value="Thiolase-like_sf_Thiolase"/>
</dbReference>
<dbReference type="InterPro" id="IPR020616">
    <property type="entry name" value="Thiolase_N"/>
</dbReference>
<name>A0ABX7B7K6_9PROT</name>
<dbReference type="InterPro" id="IPR020613">
    <property type="entry name" value="Thiolase_CS"/>
</dbReference>
<dbReference type="NCBIfam" id="TIGR01930">
    <property type="entry name" value="AcCoA-C-Actrans"/>
    <property type="match status" value="1"/>
</dbReference>
<comment type="similarity">
    <text evidence="2 5">Belongs to the thiolase-like superfamily. Thiolase family.</text>
</comment>
<evidence type="ECO:0000256" key="1">
    <source>
        <dbReference type="ARBA" id="ARBA00005189"/>
    </source>
</evidence>
<accession>A0ABX7B7K6</accession>
<dbReference type="PROSITE" id="PS00737">
    <property type="entry name" value="THIOLASE_2"/>
    <property type="match status" value="1"/>
</dbReference>
<dbReference type="SUPFAM" id="SSF53901">
    <property type="entry name" value="Thiolase-like"/>
    <property type="match status" value="2"/>
</dbReference>
<dbReference type="Gene3D" id="3.40.47.10">
    <property type="match status" value="1"/>
</dbReference>
<dbReference type="Pfam" id="PF02803">
    <property type="entry name" value="Thiolase_C"/>
    <property type="match status" value="1"/>
</dbReference>
<comment type="pathway">
    <text evidence="1">Lipid metabolism.</text>
</comment>
<dbReference type="InterPro" id="IPR020617">
    <property type="entry name" value="Thiolase_C"/>
</dbReference>
<evidence type="ECO:0000256" key="4">
    <source>
        <dbReference type="ARBA" id="ARBA00023315"/>
    </source>
</evidence>
<proteinExistence type="inferred from homology"/>
<dbReference type="RefSeq" id="WP_201077333.1">
    <property type="nucleotide sequence ID" value="NZ_CP067420.1"/>
</dbReference>
<dbReference type="PANTHER" id="PTHR43853:SF21">
    <property type="entry name" value="STEROID 3-KETOACYL-COA THIOLASE"/>
    <property type="match status" value="1"/>
</dbReference>
<dbReference type="Pfam" id="PF00108">
    <property type="entry name" value="Thiolase_N"/>
    <property type="match status" value="1"/>
</dbReference>
<dbReference type="Proteomes" id="UP000595197">
    <property type="component" value="Chromosome"/>
</dbReference>
<evidence type="ECO:0000259" key="6">
    <source>
        <dbReference type="Pfam" id="PF00108"/>
    </source>
</evidence>
<keyword evidence="3 5" id="KW-0808">Transferase</keyword>
<evidence type="ECO:0000259" key="7">
    <source>
        <dbReference type="Pfam" id="PF02803"/>
    </source>
</evidence>
<feature type="domain" description="Thiolase C-terminal" evidence="7">
    <location>
        <begin position="256"/>
        <end position="376"/>
    </location>
</feature>
<dbReference type="PROSITE" id="PS00098">
    <property type="entry name" value="THIOLASE_1"/>
    <property type="match status" value="1"/>
</dbReference>
<organism evidence="8 9">
    <name type="scientific">Skermanella cutis</name>
    <dbReference type="NCBI Taxonomy" id="2775420"/>
    <lineage>
        <taxon>Bacteria</taxon>
        <taxon>Pseudomonadati</taxon>
        <taxon>Pseudomonadota</taxon>
        <taxon>Alphaproteobacteria</taxon>
        <taxon>Rhodospirillales</taxon>
        <taxon>Azospirillaceae</taxon>
        <taxon>Skermanella</taxon>
    </lineage>
</organism>
<dbReference type="PIRSF" id="PIRSF000429">
    <property type="entry name" value="Ac-CoA_Ac_transf"/>
    <property type="match status" value="1"/>
</dbReference>
<evidence type="ECO:0000256" key="3">
    <source>
        <dbReference type="ARBA" id="ARBA00022679"/>
    </source>
</evidence>
<keyword evidence="9" id="KW-1185">Reference proteome</keyword>
<gene>
    <name evidence="8" type="ORF">IGS68_03430</name>
</gene>
<dbReference type="InterPro" id="IPR002155">
    <property type="entry name" value="Thiolase"/>
</dbReference>
<feature type="domain" description="Thiolase N-terminal" evidence="6">
    <location>
        <begin position="4"/>
        <end position="248"/>
    </location>
</feature>
<dbReference type="InterPro" id="IPR016039">
    <property type="entry name" value="Thiolase-like"/>
</dbReference>
<protein>
    <submittedName>
        <fullName evidence="8">Thiolase family protein</fullName>
    </submittedName>
</protein>
<reference evidence="8" key="1">
    <citation type="submission" date="2021-02" db="EMBL/GenBank/DDBJ databases">
        <title>Skermanella TT6 skin isolate.</title>
        <authorList>
            <person name="Lee K."/>
            <person name="Ganzorig M."/>
        </authorList>
    </citation>
    <scope>NUCLEOTIDE SEQUENCE</scope>
    <source>
        <strain evidence="8">TT6</strain>
    </source>
</reference>
<dbReference type="InterPro" id="IPR020615">
    <property type="entry name" value="Thiolase_acyl_enz_int_AS"/>
</dbReference>
<dbReference type="PANTHER" id="PTHR43853">
    <property type="entry name" value="3-KETOACYL-COA THIOLASE, PEROXISOMAL"/>
    <property type="match status" value="1"/>
</dbReference>
<keyword evidence="4 5" id="KW-0012">Acyltransferase</keyword>
<sequence length="378" mass="39059">MKNVVIAGFARSPFHFASKGKLARIRPDDLASQVVNGLLKKTGVDPNEIEDIILGCAFPEGEQGFNIAKLVGMLSELPQSVAGTTINRFCGSSMQAIHMAAGAIQMDAGHAFIAGGIESMSRVPMLGFNPMPNPKLAESNPGAFMPMGITAENLAMKFQFTREAQEAFAVESHRKAAAAQESGRFDDEIVAIETPDGVVDKDGCIRADTSAESLKSLKAAFLAEGTVTAGTASPLTDGSSATLVTSEEFARAHGLPVLARIKSIAVSGCDPTIMGYGPVPSTEKALKRAGITVKDLDIVESNEAFAVQAMSVAQALGFDGAKVNLDGGALALGHPLGATGARITGKAAQLLKREGGQFALSTQCIGGGQGIATVLEAV</sequence>
<dbReference type="EMBL" id="CP067420">
    <property type="protein sequence ID" value="QQP90322.1"/>
    <property type="molecule type" value="Genomic_DNA"/>
</dbReference>
<evidence type="ECO:0000256" key="5">
    <source>
        <dbReference type="RuleBase" id="RU003557"/>
    </source>
</evidence>
<dbReference type="CDD" id="cd00751">
    <property type="entry name" value="thiolase"/>
    <property type="match status" value="1"/>
</dbReference>
<evidence type="ECO:0000256" key="2">
    <source>
        <dbReference type="ARBA" id="ARBA00010982"/>
    </source>
</evidence>